<dbReference type="OrthoDB" id="8538592at2"/>
<organism evidence="4 5">
    <name type="scientific">Pseudobacteriovorax antillogorgiicola</name>
    <dbReference type="NCBI Taxonomy" id="1513793"/>
    <lineage>
        <taxon>Bacteria</taxon>
        <taxon>Pseudomonadati</taxon>
        <taxon>Bdellovibrionota</taxon>
        <taxon>Oligoflexia</taxon>
        <taxon>Oligoflexales</taxon>
        <taxon>Pseudobacteriovoracaceae</taxon>
        <taxon>Pseudobacteriovorax</taxon>
    </lineage>
</organism>
<feature type="transmembrane region" description="Helical" evidence="2">
    <location>
        <begin position="329"/>
        <end position="349"/>
    </location>
</feature>
<dbReference type="InterPro" id="IPR043502">
    <property type="entry name" value="DNA/RNA_pol_sf"/>
</dbReference>
<evidence type="ECO:0000313" key="5">
    <source>
        <dbReference type="Proteomes" id="UP000192907"/>
    </source>
</evidence>
<dbReference type="InterPro" id="IPR051083">
    <property type="entry name" value="GrpII_Intron_Splice-Mob/Def"/>
</dbReference>
<feature type="domain" description="Reverse transcriptase" evidence="3">
    <location>
        <begin position="75"/>
        <end position="320"/>
    </location>
</feature>
<proteinExistence type="inferred from homology"/>
<keyword evidence="2" id="KW-0812">Transmembrane</keyword>
<sequence length="351" mass="40597">MSTTKLENMAATKLKRISNLSQADSNQIFECLMPHYSKENLIACFNELDGKKAVGIDKQTKEDYDKDLDSNIEDLIFRMKRMSYRPQPVREVLIPKENGKSRPLGIACIEDKIVQLMTTKLLEAIYEPLFLDCSYGFRPGRNCHQAVKSVHDHIFRNRMNYVIDVDLENFFGSIDHGKLLSLLRLKKKDERFLRYIARMLKSGILSEQGLRDTKVGSTQGSICSPVLANIFAHYAIDIWIKHQVQPRMEGQITIARYCDEFVICSNQEFDAKRIMLVLPKRLERFSLKLNEDKTKVVEMHKSKYRPYSKPGTFNFLGFLFFIGKTRTGVLVRAIMAVSTAFFIKVFLLLRL</sequence>
<keyword evidence="4" id="KW-0695">RNA-directed DNA polymerase</keyword>
<gene>
    <name evidence="4" type="ORF">SAMN06296036_116148</name>
</gene>
<protein>
    <submittedName>
        <fullName evidence="4">Group II intron reverse transcriptase/maturase</fullName>
    </submittedName>
</protein>
<keyword evidence="5" id="KW-1185">Reference proteome</keyword>
<dbReference type="AlphaFoldDB" id="A0A1Y6CA38"/>
<reference evidence="5" key="1">
    <citation type="submission" date="2017-04" db="EMBL/GenBank/DDBJ databases">
        <authorList>
            <person name="Varghese N."/>
            <person name="Submissions S."/>
        </authorList>
    </citation>
    <scope>NUCLEOTIDE SEQUENCE [LARGE SCALE GENOMIC DNA]</scope>
    <source>
        <strain evidence="5">RKEM611</strain>
    </source>
</reference>
<name>A0A1Y6CA38_9BACT</name>
<dbReference type="Pfam" id="PF00078">
    <property type="entry name" value="RVT_1"/>
    <property type="match status" value="1"/>
</dbReference>
<keyword evidence="2" id="KW-0472">Membrane</keyword>
<evidence type="ECO:0000256" key="2">
    <source>
        <dbReference type="SAM" id="Phobius"/>
    </source>
</evidence>
<dbReference type="PANTHER" id="PTHR34047:SF8">
    <property type="entry name" value="PROTEIN YKFC"/>
    <property type="match status" value="1"/>
</dbReference>
<dbReference type="RefSeq" id="WP_132321628.1">
    <property type="nucleotide sequence ID" value="NZ_FWZT01000016.1"/>
</dbReference>
<keyword evidence="4" id="KW-0548">Nucleotidyltransferase</keyword>
<dbReference type="STRING" id="1513793.SAMN06296036_116148"/>
<dbReference type="GO" id="GO:0003964">
    <property type="term" value="F:RNA-directed DNA polymerase activity"/>
    <property type="evidence" value="ECO:0007669"/>
    <property type="project" value="UniProtKB-KW"/>
</dbReference>
<evidence type="ECO:0000259" key="3">
    <source>
        <dbReference type="PROSITE" id="PS50878"/>
    </source>
</evidence>
<dbReference type="CDD" id="cd01651">
    <property type="entry name" value="RT_G2_intron"/>
    <property type="match status" value="1"/>
</dbReference>
<evidence type="ECO:0000313" key="4">
    <source>
        <dbReference type="EMBL" id="SMF53663.1"/>
    </source>
</evidence>
<dbReference type="EMBL" id="FWZT01000016">
    <property type="protein sequence ID" value="SMF53663.1"/>
    <property type="molecule type" value="Genomic_DNA"/>
</dbReference>
<dbReference type="Proteomes" id="UP000192907">
    <property type="component" value="Unassembled WGS sequence"/>
</dbReference>
<dbReference type="PANTHER" id="PTHR34047">
    <property type="entry name" value="NUCLEAR INTRON MATURASE 1, MITOCHONDRIAL-RELATED"/>
    <property type="match status" value="1"/>
</dbReference>
<keyword evidence="2" id="KW-1133">Transmembrane helix</keyword>
<comment type="similarity">
    <text evidence="1">Belongs to the bacterial reverse transcriptase family.</text>
</comment>
<dbReference type="PROSITE" id="PS50878">
    <property type="entry name" value="RT_POL"/>
    <property type="match status" value="1"/>
</dbReference>
<dbReference type="InterPro" id="IPR000477">
    <property type="entry name" value="RT_dom"/>
</dbReference>
<accession>A0A1Y6CA38</accession>
<keyword evidence="4" id="KW-0808">Transferase</keyword>
<dbReference type="SUPFAM" id="SSF56672">
    <property type="entry name" value="DNA/RNA polymerases"/>
    <property type="match status" value="1"/>
</dbReference>
<evidence type="ECO:0000256" key="1">
    <source>
        <dbReference type="ARBA" id="ARBA00034120"/>
    </source>
</evidence>